<feature type="non-terminal residue" evidence="1">
    <location>
        <position position="1"/>
    </location>
</feature>
<protein>
    <submittedName>
        <fullName evidence="1">Uncharacterized protein</fullName>
    </submittedName>
</protein>
<name>A0A392SKU3_9FABA</name>
<dbReference type="AlphaFoldDB" id="A0A392SKU3"/>
<evidence type="ECO:0000313" key="1">
    <source>
        <dbReference type="EMBL" id="MCI48550.1"/>
    </source>
</evidence>
<accession>A0A392SKU3</accession>
<keyword evidence="2" id="KW-1185">Reference proteome</keyword>
<organism evidence="1 2">
    <name type="scientific">Trifolium medium</name>
    <dbReference type="NCBI Taxonomy" id="97028"/>
    <lineage>
        <taxon>Eukaryota</taxon>
        <taxon>Viridiplantae</taxon>
        <taxon>Streptophyta</taxon>
        <taxon>Embryophyta</taxon>
        <taxon>Tracheophyta</taxon>
        <taxon>Spermatophyta</taxon>
        <taxon>Magnoliopsida</taxon>
        <taxon>eudicotyledons</taxon>
        <taxon>Gunneridae</taxon>
        <taxon>Pentapetalae</taxon>
        <taxon>rosids</taxon>
        <taxon>fabids</taxon>
        <taxon>Fabales</taxon>
        <taxon>Fabaceae</taxon>
        <taxon>Papilionoideae</taxon>
        <taxon>50 kb inversion clade</taxon>
        <taxon>NPAAA clade</taxon>
        <taxon>Hologalegina</taxon>
        <taxon>IRL clade</taxon>
        <taxon>Trifolieae</taxon>
        <taxon>Trifolium</taxon>
    </lineage>
</organism>
<evidence type="ECO:0000313" key="2">
    <source>
        <dbReference type="Proteomes" id="UP000265520"/>
    </source>
</evidence>
<dbReference type="Proteomes" id="UP000265520">
    <property type="component" value="Unassembled WGS sequence"/>
</dbReference>
<dbReference type="EMBL" id="LXQA010387934">
    <property type="protein sequence ID" value="MCI48550.1"/>
    <property type="molecule type" value="Genomic_DNA"/>
</dbReference>
<reference evidence="1 2" key="1">
    <citation type="journal article" date="2018" name="Front. Plant Sci.">
        <title>Red Clover (Trifolium pratense) and Zigzag Clover (T. medium) - A Picture of Genomic Similarities and Differences.</title>
        <authorList>
            <person name="Dluhosova J."/>
            <person name="Istvanek J."/>
            <person name="Nedelnik J."/>
            <person name="Repkova J."/>
        </authorList>
    </citation>
    <scope>NUCLEOTIDE SEQUENCE [LARGE SCALE GENOMIC DNA]</scope>
    <source>
        <strain evidence="2">cv. 10/8</strain>
        <tissue evidence="1">Leaf</tissue>
    </source>
</reference>
<sequence length="50" mass="5644">CVCPRIISSKWHLFEKFAYQSLSFPSNGTSPEKSRQRSLLKTLAGAVLFI</sequence>
<comment type="caution">
    <text evidence="1">The sequence shown here is derived from an EMBL/GenBank/DDBJ whole genome shotgun (WGS) entry which is preliminary data.</text>
</comment>
<proteinExistence type="predicted"/>